<evidence type="ECO:0000256" key="5">
    <source>
        <dbReference type="ARBA" id="ARBA00022989"/>
    </source>
</evidence>
<keyword evidence="4 7" id="KW-0812">Transmembrane</keyword>
<sequence>MVGAIIFGLASLGVAYSTTPEAMIAFRALMGLGGATLLPSGLAIVSALFPDPRQRAQAIGIFAATFAAGFAIGPIIGGLCCNASIGAWCS</sequence>
<gene>
    <name evidence="9" type="ORF">BRI6_4524</name>
    <name evidence="10" type="ORF">BRI9_0346</name>
    <name evidence="11" type="ORF">IVO3_0348</name>
    <name evidence="12" type="ORF">RAN7_4682</name>
</gene>
<dbReference type="PANTHER" id="PTHR42718">
    <property type="entry name" value="MAJOR FACILITATOR SUPERFAMILY MULTIDRUG TRANSPORTER MFSC"/>
    <property type="match status" value="1"/>
</dbReference>
<dbReference type="PROSITE" id="PS50850">
    <property type="entry name" value="MFS"/>
    <property type="match status" value="1"/>
</dbReference>
<reference evidence="11" key="1">
    <citation type="submission" date="2019-03" db="EMBL/GenBank/DDBJ databases">
        <authorList>
            <person name="Danneels B."/>
        </authorList>
    </citation>
    <scope>NUCLEOTIDE SEQUENCE</scope>
</reference>
<dbReference type="PANTHER" id="PTHR42718:SF47">
    <property type="entry name" value="METHYL VIOLOGEN RESISTANCE PROTEIN SMVA"/>
    <property type="match status" value="1"/>
</dbReference>
<proteinExistence type="predicted"/>
<keyword evidence="6 7" id="KW-0472">Membrane</keyword>
<dbReference type="InterPro" id="IPR020846">
    <property type="entry name" value="MFS_dom"/>
</dbReference>
<evidence type="ECO:0000313" key="9">
    <source>
        <dbReference type="EMBL" id="VFR54283.1"/>
    </source>
</evidence>
<evidence type="ECO:0000256" key="3">
    <source>
        <dbReference type="ARBA" id="ARBA00022475"/>
    </source>
</evidence>
<name>A0A484VF32_9ZZZZ</name>
<evidence type="ECO:0000259" key="8">
    <source>
        <dbReference type="PROSITE" id="PS50850"/>
    </source>
</evidence>
<comment type="subcellular location">
    <subcellularLocation>
        <location evidence="1">Cell membrane</location>
        <topology evidence="1">Multi-pass membrane protein</topology>
    </subcellularLocation>
</comment>
<dbReference type="InterPro" id="IPR011701">
    <property type="entry name" value="MFS"/>
</dbReference>
<evidence type="ECO:0000313" key="12">
    <source>
        <dbReference type="EMBL" id="VFS38391.1"/>
    </source>
</evidence>
<feature type="transmembrane region" description="Helical" evidence="7">
    <location>
        <begin position="61"/>
        <end position="85"/>
    </location>
</feature>
<evidence type="ECO:0000256" key="6">
    <source>
        <dbReference type="ARBA" id="ARBA00023136"/>
    </source>
</evidence>
<dbReference type="Pfam" id="PF07690">
    <property type="entry name" value="MFS_1"/>
    <property type="match status" value="1"/>
</dbReference>
<dbReference type="AlphaFoldDB" id="A0A484VF32"/>
<dbReference type="SUPFAM" id="SSF103473">
    <property type="entry name" value="MFS general substrate transporter"/>
    <property type="match status" value="1"/>
</dbReference>
<keyword evidence="3" id="KW-1003">Cell membrane</keyword>
<dbReference type="GO" id="GO:0005886">
    <property type="term" value="C:plasma membrane"/>
    <property type="evidence" value="ECO:0007669"/>
    <property type="project" value="UniProtKB-SubCell"/>
</dbReference>
<dbReference type="InterPro" id="IPR036259">
    <property type="entry name" value="MFS_trans_sf"/>
</dbReference>
<evidence type="ECO:0000256" key="2">
    <source>
        <dbReference type="ARBA" id="ARBA00022448"/>
    </source>
</evidence>
<evidence type="ECO:0000256" key="1">
    <source>
        <dbReference type="ARBA" id="ARBA00004651"/>
    </source>
</evidence>
<dbReference type="EMBL" id="CAADIK010000015">
    <property type="protein sequence ID" value="VFR66817.1"/>
    <property type="molecule type" value="Genomic_DNA"/>
</dbReference>
<dbReference type="EMBL" id="CAADIZ010000083">
    <property type="protein sequence ID" value="VFS38391.1"/>
    <property type="molecule type" value="Genomic_DNA"/>
</dbReference>
<feature type="domain" description="Major facilitator superfamily (MFS) profile" evidence="8">
    <location>
        <begin position="1"/>
        <end position="90"/>
    </location>
</feature>
<evidence type="ECO:0000313" key="10">
    <source>
        <dbReference type="EMBL" id="VFR66817.1"/>
    </source>
</evidence>
<accession>A0A484VF32</accession>
<protein>
    <recommendedName>
        <fullName evidence="8">Major facilitator superfamily (MFS) profile domain-containing protein</fullName>
    </recommendedName>
</protein>
<feature type="transmembrane region" description="Helical" evidence="7">
    <location>
        <begin position="27"/>
        <end position="49"/>
    </location>
</feature>
<evidence type="ECO:0000256" key="7">
    <source>
        <dbReference type="SAM" id="Phobius"/>
    </source>
</evidence>
<dbReference type="GO" id="GO:0022857">
    <property type="term" value="F:transmembrane transporter activity"/>
    <property type="evidence" value="ECO:0007669"/>
    <property type="project" value="InterPro"/>
</dbReference>
<dbReference type="EMBL" id="CAADIP010000057">
    <property type="protein sequence ID" value="VFR98059.1"/>
    <property type="molecule type" value="Genomic_DNA"/>
</dbReference>
<dbReference type="Gene3D" id="1.20.1720.10">
    <property type="entry name" value="Multidrug resistance protein D"/>
    <property type="match status" value="1"/>
</dbReference>
<dbReference type="EMBL" id="CAADII010000025">
    <property type="protein sequence ID" value="VFR54283.1"/>
    <property type="molecule type" value="Genomic_DNA"/>
</dbReference>
<evidence type="ECO:0000256" key="4">
    <source>
        <dbReference type="ARBA" id="ARBA00022692"/>
    </source>
</evidence>
<keyword evidence="5 7" id="KW-1133">Transmembrane helix</keyword>
<keyword evidence="2" id="KW-0813">Transport</keyword>
<evidence type="ECO:0000313" key="11">
    <source>
        <dbReference type="EMBL" id="VFR98059.1"/>
    </source>
</evidence>
<organism evidence="11">
    <name type="scientific">plant metagenome</name>
    <dbReference type="NCBI Taxonomy" id="1297885"/>
    <lineage>
        <taxon>unclassified sequences</taxon>
        <taxon>metagenomes</taxon>
        <taxon>organismal metagenomes</taxon>
    </lineage>
</organism>